<comment type="cofactor">
    <cofactor evidence="1">
        <name>heme</name>
        <dbReference type="ChEBI" id="CHEBI:30413"/>
    </cofactor>
</comment>
<keyword evidence="8" id="KW-0479">Metal-binding</keyword>
<comment type="similarity">
    <text evidence="4">Belongs to the cytochrome b560 family.</text>
</comment>
<dbReference type="CDD" id="cd03499">
    <property type="entry name" value="SQR_TypeC_SdhC"/>
    <property type="match status" value="1"/>
</dbReference>
<evidence type="ECO:0000256" key="13">
    <source>
        <dbReference type="SAM" id="Phobius"/>
    </source>
</evidence>
<dbReference type="InterPro" id="IPR014314">
    <property type="entry name" value="Succ_DH_cytb556"/>
</dbReference>
<evidence type="ECO:0000256" key="12">
    <source>
        <dbReference type="ARBA" id="ARBA00025912"/>
    </source>
</evidence>
<keyword evidence="7 13" id="KW-0812">Transmembrane</keyword>
<name>A0ABQ5ZZB7_9PROT</name>
<evidence type="ECO:0000256" key="4">
    <source>
        <dbReference type="ARBA" id="ARBA00007244"/>
    </source>
</evidence>
<keyword evidence="9 13" id="KW-1133">Transmembrane helix</keyword>
<comment type="subunit">
    <text evidence="12">Part of an enzyme complex containing four subunits: a flavoprotein, an iron-sulfur protein, plus two membrane-anchoring proteins, SdhC and SdhD. The complex can form homotrimers.</text>
</comment>
<dbReference type="PANTHER" id="PTHR10978">
    <property type="entry name" value="SUCCINATE DEHYDROGENASE CYTOCHROME B560 SUBUNIT"/>
    <property type="match status" value="1"/>
</dbReference>
<organism evidence="14 15">
    <name type="scientific">Acidocella aquatica</name>
    <dbReference type="NCBI Taxonomy" id="1922313"/>
    <lineage>
        <taxon>Bacteria</taxon>
        <taxon>Pseudomonadati</taxon>
        <taxon>Pseudomonadota</taxon>
        <taxon>Alphaproteobacteria</taxon>
        <taxon>Acetobacterales</taxon>
        <taxon>Acidocellaceae</taxon>
        <taxon>Acidocella</taxon>
    </lineage>
</organism>
<dbReference type="InterPro" id="IPR018495">
    <property type="entry name" value="Succ_DH_cyt_bsu_CS"/>
</dbReference>
<dbReference type="PANTHER" id="PTHR10978:SF5">
    <property type="entry name" value="SUCCINATE DEHYDROGENASE CYTOCHROME B560 SUBUNIT, MITOCHONDRIAL"/>
    <property type="match status" value="1"/>
</dbReference>
<evidence type="ECO:0000256" key="3">
    <source>
        <dbReference type="ARBA" id="ARBA00004141"/>
    </source>
</evidence>
<sequence>MKDVREALMVGRNTEGKLVRRPLSPHLQAYNMMQMSSATSIFHRATGIALGAGTLLLTAWLVSAAAGDEAFSVVQALLASWIGVLVLMGFTFALFYHFCNGIRHLFWDTGRGFELEAMHRNGRMVIAGAVVLTVAFWIVGFLVW</sequence>
<keyword evidence="15" id="KW-1185">Reference proteome</keyword>
<dbReference type="PROSITE" id="PS01001">
    <property type="entry name" value="SDH_CYT_2"/>
    <property type="match status" value="1"/>
</dbReference>
<dbReference type="InterPro" id="IPR034804">
    <property type="entry name" value="SQR/QFR_C/D"/>
</dbReference>
<evidence type="ECO:0000313" key="15">
    <source>
        <dbReference type="Proteomes" id="UP001156641"/>
    </source>
</evidence>
<dbReference type="InterPro" id="IPR000701">
    <property type="entry name" value="SuccDH_FuR_B_TM-su"/>
</dbReference>
<evidence type="ECO:0000256" key="7">
    <source>
        <dbReference type="ARBA" id="ARBA00022692"/>
    </source>
</evidence>
<accession>A0ABQ5ZZB7</accession>
<evidence type="ECO:0000256" key="9">
    <source>
        <dbReference type="ARBA" id="ARBA00022989"/>
    </source>
</evidence>
<evidence type="ECO:0000256" key="8">
    <source>
        <dbReference type="ARBA" id="ARBA00022723"/>
    </source>
</evidence>
<protein>
    <recommendedName>
        <fullName evidence="5">Succinate dehydrogenase cytochrome b556 subunit</fullName>
    </recommendedName>
</protein>
<keyword evidence="10" id="KW-0408">Iron</keyword>
<dbReference type="EMBL" id="BSOS01000005">
    <property type="protein sequence ID" value="GLR65544.1"/>
    <property type="molecule type" value="Genomic_DNA"/>
</dbReference>
<evidence type="ECO:0000256" key="5">
    <source>
        <dbReference type="ARBA" id="ARBA00020076"/>
    </source>
</evidence>
<feature type="transmembrane region" description="Helical" evidence="13">
    <location>
        <begin position="74"/>
        <end position="96"/>
    </location>
</feature>
<dbReference type="Gene3D" id="1.20.1300.10">
    <property type="entry name" value="Fumarate reductase/succinate dehydrogenase, transmembrane subunit"/>
    <property type="match status" value="1"/>
</dbReference>
<keyword evidence="11 13" id="KW-0472">Membrane</keyword>
<feature type="transmembrane region" description="Helical" evidence="13">
    <location>
        <begin position="41"/>
        <end position="62"/>
    </location>
</feature>
<dbReference type="PIRSF" id="PIRSF000178">
    <property type="entry name" value="SDH_cyt_b560"/>
    <property type="match status" value="1"/>
</dbReference>
<evidence type="ECO:0000256" key="11">
    <source>
        <dbReference type="ARBA" id="ARBA00023136"/>
    </source>
</evidence>
<evidence type="ECO:0000313" key="14">
    <source>
        <dbReference type="EMBL" id="GLR65544.1"/>
    </source>
</evidence>
<dbReference type="Pfam" id="PF01127">
    <property type="entry name" value="Sdh_cyt"/>
    <property type="match status" value="1"/>
</dbReference>
<comment type="function">
    <text evidence="2">Membrane-anchoring subunit of succinate dehydrogenase (SDH).</text>
</comment>
<gene>
    <name evidence="14" type="ORF">GCM10010909_02220</name>
</gene>
<evidence type="ECO:0000256" key="6">
    <source>
        <dbReference type="ARBA" id="ARBA00022617"/>
    </source>
</evidence>
<comment type="caution">
    <text evidence="14">The sequence shown here is derived from an EMBL/GenBank/DDBJ whole genome shotgun (WGS) entry which is preliminary data.</text>
</comment>
<evidence type="ECO:0000256" key="1">
    <source>
        <dbReference type="ARBA" id="ARBA00001971"/>
    </source>
</evidence>
<dbReference type="SUPFAM" id="SSF81343">
    <property type="entry name" value="Fumarate reductase respiratory complex transmembrane subunits"/>
    <property type="match status" value="1"/>
</dbReference>
<dbReference type="RefSeq" id="WP_284256045.1">
    <property type="nucleotide sequence ID" value="NZ_BSOS01000005.1"/>
</dbReference>
<evidence type="ECO:0000256" key="10">
    <source>
        <dbReference type="ARBA" id="ARBA00023004"/>
    </source>
</evidence>
<dbReference type="Proteomes" id="UP001156641">
    <property type="component" value="Unassembled WGS sequence"/>
</dbReference>
<reference evidence="15" key="1">
    <citation type="journal article" date="2019" name="Int. J. Syst. Evol. Microbiol.">
        <title>The Global Catalogue of Microorganisms (GCM) 10K type strain sequencing project: providing services to taxonomists for standard genome sequencing and annotation.</title>
        <authorList>
            <consortium name="The Broad Institute Genomics Platform"/>
            <consortium name="The Broad Institute Genome Sequencing Center for Infectious Disease"/>
            <person name="Wu L."/>
            <person name="Ma J."/>
        </authorList>
    </citation>
    <scope>NUCLEOTIDE SEQUENCE [LARGE SCALE GENOMIC DNA]</scope>
    <source>
        <strain evidence="15">NBRC 112502</strain>
    </source>
</reference>
<dbReference type="NCBIfam" id="TIGR02970">
    <property type="entry name" value="succ_dehyd_cytB"/>
    <property type="match status" value="1"/>
</dbReference>
<feature type="transmembrane region" description="Helical" evidence="13">
    <location>
        <begin position="124"/>
        <end position="143"/>
    </location>
</feature>
<keyword evidence="6" id="KW-0349">Heme</keyword>
<comment type="subcellular location">
    <subcellularLocation>
        <location evidence="3">Membrane</location>
        <topology evidence="3">Multi-pass membrane protein</topology>
    </subcellularLocation>
</comment>
<evidence type="ECO:0000256" key="2">
    <source>
        <dbReference type="ARBA" id="ARBA00004050"/>
    </source>
</evidence>
<proteinExistence type="inferred from homology"/>